<dbReference type="PRINTS" id="PR00726">
    <property type="entry name" value="LEXASERPTASE"/>
</dbReference>
<dbReference type="Proteomes" id="UP000235682">
    <property type="component" value="Unassembled WGS sequence"/>
</dbReference>
<dbReference type="InterPro" id="IPR036286">
    <property type="entry name" value="LexA/Signal_pep-like_sf"/>
</dbReference>
<evidence type="ECO:0000259" key="15">
    <source>
        <dbReference type="Pfam" id="PF01726"/>
    </source>
</evidence>
<gene>
    <name evidence="12" type="primary">lexA</name>
    <name evidence="16" type="ORF">CJ205_04170</name>
</gene>
<dbReference type="Pfam" id="PF01726">
    <property type="entry name" value="LexA_DNA_bind"/>
    <property type="match status" value="1"/>
</dbReference>
<evidence type="ECO:0000313" key="16">
    <source>
        <dbReference type="EMBL" id="PMC58467.1"/>
    </source>
</evidence>
<accession>A0A1G8JK08</accession>
<keyword evidence="11 12" id="KW-0742">SOS response</keyword>
<comment type="similarity">
    <text evidence="1 12 13">Belongs to the peptidase S24 family.</text>
</comment>
<dbReference type="AlphaFoldDB" id="A0A1G8JK08"/>
<dbReference type="NCBIfam" id="TIGR00498">
    <property type="entry name" value="lexA"/>
    <property type="match status" value="1"/>
</dbReference>
<dbReference type="EC" id="3.4.21.88" evidence="12"/>
<evidence type="ECO:0000256" key="1">
    <source>
        <dbReference type="ARBA" id="ARBA00007484"/>
    </source>
</evidence>
<dbReference type="SUPFAM" id="SSF51306">
    <property type="entry name" value="LexA/Signal peptidase"/>
    <property type="match status" value="1"/>
</dbReference>
<keyword evidence="6 12" id="KW-0068">Autocatalytic cleavage</keyword>
<evidence type="ECO:0000256" key="10">
    <source>
        <dbReference type="ARBA" id="ARBA00023204"/>
    </source>
</evidence>
<feature type="active site" description="For autocatalytic cleavage activity" evidence="12">
    <location>
        <position position="166"/>
    </location>
</feature>
<dbReference type="EMBL" id="PNHE01000013">
    <property type="protein sequence ID" value="PMC58467.1"/>
    <property type="molecule type" value="Genomic_DNA"/>
</dbReference>
<dbReference type="SUPFAM" id="SSF46785">
    <property type="entry name" value="Winged helix' DNA-binding domain"/>
    <property type="match status" value="1"/>
</dbReference>
<evidence type="ECO:0000256" key="11">
    <source>
        <dbReference type="ARBA" id="ARBA00023236"/>
    </source>
</evidence>
<comment type="catalytic activity">
    <reaction evidence="12">
        <text>Hydrolysis of Ala-|-Gly bond in repressor LexA.</text>
        <dbReference type="EC" id="3.4.21.88"/>
    </reaction>
</comment>
<dbReference type="Pfam" id="PF00717">
    <property type="entry name" value="Peptidase_S24"/>
    <property type="match status" value="1"/>
</dbReference>
<dbReference type="FunFam" id="2.10.109.10:FF:000001">
    <property type="entry name" value="LexA repressor"/>
    <property type="match status" value="1"/>
</dbReference>
<dbReference type="InterPro" id="IPR039418">
    <property type="entry name" value="LexA-like"/>
</dbReference>
<protein>
    <recommendedName>
        <fullName evidence="12">LexA repressor</fullName>
        <ecNumber evidence="12">3.4.21.88</ecNumber>
    </recommendedName>
</protein>
<dbReference type="OrthoDB" id="9802364at2"/>
<dbReference type="Gene3D" id="1.10.10.10">
    <property type="entry name" value="Winged helix-like DNA-binding domain superfamily/Winged helix DNA-binding domain"/>
    <property type="match status" value="1"/>
</dbReference>
<evidence type="ECO:0000313" key="17">
    <source>
        <dbReference type="Proteomes" id="UP000235682"/>
    </source>
</evidence>
<comment type="function">
    <text evidence="12">Represses a number of genes involved in the response to DNA damage (SOS response), including recA and lexA. In the presence of single-stranded DNA, RecA interacts with LexA causing an autocatalytic cleavage which disrupts the DNA-binding part of LexA, leading to derepression of the SOS regulon and eventually DNA repair.</text>
</comment>
<dbReference type="InterPro" id="IPR036388">
    <property type="entry name" value="WH-like_DNA-bd_sf"/>
</dbReference>
<dbReference type="PANTHER" id="PTHR33516:SF2">
    <property type="entry name" value="LEXA REPRESSOR-RELATED"/>
    <property type="match status" value="1"/>
</dbReference>
<dbReference type="PANTHER" id="PTHR33516">
    <property type="entry name" value="LEXA REPRESSOR"/>
    <property type="match status" value="1"/>
</dbReference>
<evidence type="ECO:0000256" key="8">
    <source>
        <dbReference type="ARBA" id="ARBA00023125"/>
    </source>
</evidence>
<evidence type="ECO:0000256" key="13">
    <source>
        <dbReference type="RuleBase" id="RU003991"/>
    </source>
</evidence>
<keyword evidence="10 12" id="KW-0234">DNA repair</keyword>
<feature type="domain" description="Peptidase S24/S26A/S26B/S26C" evidence="14">
    <location>
        <begin position="85"/>
        <end position="199"/>
    </location>
</feature>
<dbReference type="InterPro" id="IPR006200">
    <property type="entry name" value="LexA"/>
</dbReference>
<dbReference type="HAMAP" id="MF_00015">
    <property type="entry name" value="LexA"/>
    <property type="match status" value="1"/>
</dbReference>
<feature type="site" description="Cleavage; by autolysis" evidence="12">
    <location>
        <begin position="92"/>
        <end position="93"/>
    </location>
</feature>
<keyword evidence="9 12" id="KW-0804">Transcription</keyword>
<dbReference type="GO" id="GO:0004252">
    <property type="term" value="F:serine-type endopeptidase activity"/>
    <property type="evidence" value="ECO:0007669"/>
    <property type="project" value="UniProtKB-UniRule"/>
</dbReference>
<evidence type="ECO:0000256" key="2">
    <source>
        <dbReference type="ARBA" id="ARBA00022491"/>
    </source>
</evidence>
<dbReference type="GO" id="GO:0006281">
    <property type="term" value="P:DNA repair"/>
    <property type="evidence" value="ECO:0007669"/>
    <property type="project" value="UniProtKB-UniRule"/>
</dbReference>
<feature type="DNA-binding region" description="H-T-H motif" evidence="12">
    <location>
        <begin position="28"/>
        <end position="48"/>
    </location>
</feature>
<comment type="subunit">
    <text evidence="12">Homodimer.</text>
</comment>
<keyword evidence="5 12" id="KW-0378">Hydrolase</keyword>
<dbReference type="GO" id="GO:0006260">
    <property type="term" value="P:DNA replication"/>
    <property type="evidence" value="ECO:0007669"/>
    <property type="project" value="UniProtKB-UniRule"/>
</dbReference>
<evidence type="ECO:0000256" key="6">
    <source>
        <dbReference type="ARBA" id="ARBA00022813"/>
    </source>
</evidence>
<feature type="domain" description="LexA repressor DNA-binding" evidence="15">
    <location>
        <begin position="1"/>
        <end position="65"/>
    </location>
</feature>
<dbReference type="STRING" id="84521.SAMN04487994_100538"/>
<dbReference type="GO" id="GO:0003677">
    <property type="term" value="F:DNA binding"/>
    <property type="evidence" value="ECO:0007669"/>
    <property type="project" value="UniProtKB-UniRule"/>
</dbReference>
<evidence type="ECO:0000259" key="14">
    <source>
        <dbReference type="Pfam" id="PF00717"/>
    </source>
</evidence>
<feature type="active site" description="For autocatalytic cleavage activity" evidence="12">
    <location>
        <position position="128"/>
    </location>
</feature>
<sequence>MTSISDKQLQILECIHQSIETNGYPPTVREIGTSVGLSSTSTVHGHLSRLEKNEFITRNASKTRAIELTDLGFKALGINPNEEIPLLGRVAAGAPILAVEEAIDFYPVPPHLNTNANDLFMLEISGESMINAGIMDGDLITVRRQPTANNGEIVIALTNEDEATCKTYYRQDHFHILRPENDTMEDIIVDDVTILGKVISLYRQM</sequence>
<dbReference type="InterPro" id="IPR050077">
    <property type="entry name" value="LexA_repressor"/>
</dbReference>
<name>A0A1G8JK08_9LACT</name>
<evidence type="ECO:0000256" key="7">
    <source>
        <dbReference type="ARBA" id="ARBA00023015"/>
    </source>
</evidence>
<dbReference type="InterPro" id="IPR006197">
    <property type="entry name" value="Peptidase_S24_LexA"/>
</dbReference>
<keyword evidence="2 12" id="KW-0678">Repressor</keyword>
<dbReference type="RefSeq" id="WP_092084245.1">
    <property type="nucleotide sequence ID" value="NZ_FNEL01000005.1"/>
</dbReference>
<dbReference type="GO" id="GO:0045892">
    <property type="term" value="P:negative regulation of DNA-templated transcription"/>
    <property type="evidence" value="ECO:0007669"/>
    <property type="project" value="UniProtKB-UniRule"/>
</dbReference>
<proteinExistence type="inferred from homology"/>
<keyword evidence="7 12" id="KW-0805">Transcription regulation</keyword>
<organism evidence="16 17">
    <name type="scientific">Dolosicoccus paucivorans</name>
    <dbReference type="NCBI Taxonomy" id="84521"/>
    <lineage>
        <taxon>Bacteria</taxon>
        <taxon>Bacillati</taxon>
        <taxon>Bacillota</taxon>
        <taxon>Bacilli</taxon>
        <taxon>Lactobacillales</taxon>
        <taxon>Aerococcaceae</taxon>
        <taxon>Dolosicoccus</taxon>
    </lineage>
</organism>
<evidence type="ECO:0000256" key="9">
    <source>
        <dbReference type="ARBA" id="ARBA00023163"/>
    </source>
</evidence>
<keyword evidence="17" id="KW-1185">Reference proteome</keyword>
<dbReference type="GO" id="GO:0006508">
    <property type="term" value="P:proteolysis"/>
    <property type="evidence" value="ECO:0007669"/>
    <property type="project" value="InterPro"/>
</dbReference>
<dbReference type="InterPro" id="IPR015927">
    <property type="entry name" value="Peptidase_S24_S26A/B/C"/>
</dbReference>
<reference evidence="16 17" key="1">
    <citation type="submission" date="2017-09" db="EMBL/GenBank/DDBJ databases">
        <title>Bacterial strain isolated from the female urinary microbiota.</title>
        <authorList>
            <person name="Thomas-White K."/>
            <person name="Kumar N."/>
            <person name="Forster S."/>
            <person name="Putonti C."/>
            <person name="Lawley T."/>
            <person name="Wolfe A.J."/>
        </authorList>
    </citation>
    <scope>NUCLEOTIDE SEQUENCE [LARGE SCALE GENOMIC DNA]</scope>
    <source>
        <strain evidence="16 17">UMB0852</strain>
    </source>
</reference>
<dbReference type="InterPro" id="IPR006199">
    <property type="entry name" value="LexA_DNA-bd_dom"/>
</dbReference>
<keyword evidence="8 12" id="KW-0238">DNA-binding</keyword>
<dbReference type="CDD" id="cd06529">
    <property type="entry name" value="S24_LexA-like"/>
    <property type="match status" value="1"/>
</dbReference>
<evidence type="ECO:0000256" key="4">
    <source>
        <dbReference type="ARBA" id="ARBA00022763"/>
    </source>
</evidence>
<evidence type="ECO:0000256" key="5">
    <source>
        <dbReference type="ARBA" id="ARBA00022801"/>
    </source>
</evidence>
<evidence type="ECO:0000256" key="3">
    <source>
        <dbReference type="ARBA" id="ARBA00022705"/>
    </source>
</evidence>
<comment type="caution">
    <text evidence="16">The sequence shown here is derived from an EMBL/GenBank/DDBJ whole genome shotgun (WGS) entry which is preliminary data.</text>
</comment>
<dbReference type="Gene3D" id="2.10.109.10">
    <property type="entry name" value="Umud Fragment, subunit A"/>
    <property type="match status" value="1"/>
</dbReference>
<evidence type="ECO:0000256" key="12">
    <source>
        <dbReference type="HAMAP-Rule" id="MF_00015"/>
    </source>
</evidence>
<keyword evidence="3 12" id="KW-0235">DNA replication</keyword>
<dbReference type="InterPro" id="IPR036390">
    <property type="entry name" value="WH_DNA-bd_sf"/>
</dbReference>
<dbReference type="GO" id="GO:0009432">
    <property type="term" value="P:SOS response"/>
    <property type="evidence" value="ECO:0007669"/>
    <property type="project" value="UniProtKB-UniRule"/>
</dbReference>
<keyword evidence="4 12" id="KW-0227">DNA damage</keyword>